<dbReference type="Pfam" id="PF08378">
    <property type="entry name" value="NERD"/>
    <property type="match status" value="1"/>
</dbReference>
<evidence type="ECO:0000313" key="3">
    <source>
        <dbReference type="Proteomes" id="UP000321662"/>
    </source>
</evidence>
<gene>
    <name evidence="2" type="ORF">AKA01nite_16260</name>
</gene>
<name>A0A511AV26_9LACT</name>
<dbReference type="EMBL" id="BJUY01000025">
    <property type="protein sequence ID" value="GEK92004.1"/>
    <property type="molecule type" value="Genomic_DNA"/>
</dbReference>
<dbReference type="Proteomes" id="UP000321662">
    <property type="component" value="Unassembled WGS sequence"/>
</dbReference>
<dbReference type="AlphaFoldDB" id="A0A511AV26"/>
<feature type="domain" description="NERD" evidence="1">
    <location>
        <begin position="7"/>
        <end position="117"/>
    </location>
</feature>
<evidence type="ECO:0000313" key="2">
    <source>
        <dbReference type="EMBL" id="GEK92004.1"/>
    </source>
</evidence>
<comment type="caution">
    <text evidence="2">The sequence shown here is derived from an EMBL/GenBank/DDBJ whole genome shotgun (WGS) entry which is preliminary data.</text>
</comment>
<organism evidence="2 3">
    <name type="scientific">Alkalibacterium kapii</name>
    <dbReference type="NCBI Taxonomy" id="426704"/>
    <lineage>
        <taxon>Bacteria</taxon>
        <taxon>Bacillati</taxon>
        <taxon>Bacillota</taxon>
        <taxon>Bacilli</taxon>
        <taxon>Lactobacillales</taxon>
        <taxon>Carnobacteriaceae</taxon>
        <taxon>Alkalibacterium</taxon>
    </lineage>
</organism>
<dbReference type="InterPro" id="IPR011528">
    <property type="entry name" value="NERD"/>
</dbReference>
<proteinExistence type="predicted"/>
<dbReference type="PROSITE" id="PS50965">
    <property type="entry name" value="NERD"/>
    <property type="match status" value="1"/>
</dbReference>
<keyword evidence="3" id="KW-1185">Reference proteome</keyword>
<sequence>MYQNQVKGFEGEQLFDEIMQFRHLRGLVINDLLIDTQETFYQIDSLLVTSDRIYLYEVKNYTGSYYYKDGGIYSNSGHALQDPIAQAERKRAYLYNLLLNLNLEREISAYVVFVNPDFYVYNFPEQNNVIFKGQLANHFKSVSETIKSDTSNSKRIAEKLIALHDDSYRSVNLPGNYAFDQLKKGIICSKCGSFQYETTRQTRVCTDCFRKENISAAIHRSIEEFRLLFPTSRLDKNIISLWCENNLSKSRIQAVLRKNYCLKSCGRGTYYV</sequence>
<reference evidence="2 3" key="1">
    <citation type="submission" date="2019-07" db="EMBL/GenBank/DDBJ databases">
        <title>Whole genome shotgun sequence of Alkalibacterium kapii NBRC 103247.</title>
        <authorList>
            <person name="Hosoyama A."/>
            <person name="Uohara A."/>
            <person name="Ohji S."/>
            <person name="Ichikawa N."/>
        </authorList>
    </citation>
    <scope>NUCLEOTIDE SEQUENCE [LARGE SCALE GENOMIC DNA]</scope>
    <source>
        <strain evidence="2 3">NBRC 103247</strain>
    </source>
</reference>
<evidence type="ECO:0000259" key="1">
    <source>
        <dbReference type="PROSITE" id="PS50965"/>
    </source>
</evidence>
<protein>
    <recommendedName>
        <fullName evidence="1">NERD domain-containing protein</fullName>
    </recommendedName>
</protein>
<accession>A0A511AV26</accession>